<dbReference type="EMBL" id="CAMAPE010000075">
    <property type="protein sequence ID" value="CAH9118220.1"/>
    <property type="molecule type" value="Genomic_DNA"/>
</dbReference>
<proteinExistence type="predicted"/>
<name>A0A9P1EMN3_CUSEU</name>
<sequence length="137" mass="15352">MEESCPVMEIMSDGNNEEDGGWCTSDEFCYRSSYSNPARLRSPPQLKGWSQVHDCHFQGHLTQPLELDLQKSAINGRWEALFSSQKPTRRERGPLLQRTGTAAIDTTQKPAGQRRPRRAPPPITAPSTVQVCRVCSP</sequence>
<keyword evidence="3" id="KW-1185">Reference proteome</keyword>
<comment type="caution">
    <text evidence="2">The sequence shown here is derived from an EMBL/GenBank/DDBJ whole genome shotgun (WGS) entry which is preliminary data.</text>
</comment>
<gene>
    <name evidence="2" type="ORF">CEURO_LOCUS21852</name>
</gene>
<feature type="compositionally biased region" description="Polar residues" evidence="1">
    <location>
        <begin position="98"/>
        <end position="110"/>
    </location>
</feature>
<protein>
    <submittedName>
        <fullName evidence="2">Uncharacterized protein</fullName>
    </submittedName>
</protein>
<reference evidence="2" key="1">
    <citation type="submission" date="2022-07" db="EMBL/GenBank/DDBJ databases">
        <authorList>
            <person name="Macas J."/>
            <person name="Novak P."/>
            <person name="Neumann P."/>
        </authorList>
    </citation>
    <scope>NUCLEOTIDE SEQUENCE</scope>
</reference>
<dbReference type="Proteomes" id="UP001152484">
    <property type="component" value="Unassembled WGS sequence"/>
</dbReference>
<dbReference type="AlphaFoldDB" id="A0A9P1EMN3"/>
<accession>A0A9P1EMN3</accession>
<feature type="region of interest" description="Disordered" evidence="1">
    <location>
        <begin position="84"/>
        <end position="126"/>
    </location>
</feature>
<evidence type="ECO:0000313" key="3">
    <source>
        <dbReference type="Proteomes" id="UP001152484"/>
    </source>
</evidence>
<evidence type="ECO:0000313" key="2">
    <source>
        <dbReference type="EMBL" id="CAH9118220.1"/>
    </source>
</evidence>
<evidence type="ECO:0000256" key="1">
    <source>
        <dbReference type="SAM" id="MobiDB-lite"/>
    </source>
</evidence>
<organism evidence="2 3">
    <name type="scientific">Cuscuta europaea</name>
    <name type="common">European dodder</name>
    <dbReference type="NCBI Taxonomy" id="41803"/>
    <lineage>
        <taxon>Eukaryota</taxon>
        <taxon>Viridiplantae</taxon>
        <taxon>Streptophyta</taxon>
        <taxon>Embryophyta</taxon>
        <taxon>Tracheophyta</taxon>
        <taxon>Spermatophyta</taxon>
        <taxon>Magnoliopsida</taxon>
        <taxon>eudicotyledons</taxon>
        <taxon>Gunneridae</taxon>
        <taxon>Pentapetalae</taxon>
        <taxon>asterids</taxon>
        <taxon>lamiids</taxon>
        <taxon>Solanales</taxon>
        <taxon>Convolvulaceae</taxon>
        <taxon>Cuscuteae</taxon>
        <taxon>Cuscuta</taxon>
        <taxon>Cuscuta subgen. Cuscuta</taxon>
    </lineage>
</organism>